<evidence type="ECO:0000259" key="9">
    <source>
        <dbReference type="PROSITE" id="PS50928"/>
    </source>
</evidence>
<dbReference type="SUPFAM" id="SSF161098">
    <property type="entry name" value="MetI-like"/>
    <property type="match status" value="1"/>
</dbReference>
<dbReference type="Pfam" id="PF00528">
    <property type="entry name" value="BPD_transp_1"/>
    <property type="match status" value="1"/>
</dbReference>
<feature type="transmembrane region" description="Helical" evidence="7">
    <location>
        <begin position="141"/>
        <end position="162"/>
    </location>
</feature>
<comment type="subcellular location">
    <subcellularLocation>
        <location evidence="1 7">Cell membrane</location>
        <topology evidence="1 7">Multi-pass membrane protein</topology>
    </subcellularLocation>
</comment>
<keyword evidence="5 7" id="KW-1133">Transmembrane helix</keyword>
<dbReference type="PROSITE" id="PS50928">
    <property type="entry name" value="ABC_TM1"/>
    <property type="match status" value="1"/>
</dbReference>
<dbReference type="CDD" id="cd06261">
    <property type="entry name" value="TM_PBP2"/>
    <property type="match status" value="1"/>
</dbReference>
<keyword evidence="4 7" id="KW-0812">Transmembrane</keyword>
<comment type="caution">
    <text evidence="10">The sequence shown here is derived from an EMBL/GenBank/DDBJ whole genome shotgun (WGS) entry which is preliminary data.</text>
</comment>
<organism evidence="10 11">
    <name type="scientific">Luteimicrobium subarcticum</name>
    <dbReference type="NCBI Taxonomy" id="620910"/>
    <lineage>
        <taxon>Bacteria</taxon>
        <taxon>Bacillati</taxon>
        <taxon>Actinomycetota</taxon>
        <taxon>Actinomycetes</taxon>
        <taxon>Micrococcales</taxon>
        <taxon>Luteimicrobium</taxon>
    </lineage>
</organism>
<dbReference type="PANTHER" id="PTHR43386">
    <property type="entry name" value="OLIGOPEPTIDE TRANSPORT SYSTEM PERMEASE PROTEIN APPC"/>
    <property type="match status" value="1"/>
</dbReference>
<gene>
    <name evidence="10" type="ORF">CLV34_1380</name>
</gene>
<evidence type="ECO:0000256" key="3">
    <source>
        <dbReference type="ARBA" id="ARBA00022475"/>
    </source>
</evidence>
<evidence type="ECO:0000256" key="4">
    <source>
        <dbReference type="ARBA" id="ARBA00022692"/>
    </source>
</evidence>
<protein>
    <submittedName>
        <fullName evidence="10">Peptide/nickel transport system permease protein</fullName>
    </submittedName>
</protein>
<dbReference type="RefSeq" id="WP_100349884.1">
    <property type="nucleotide sequence ID" value="NZ_PGTZ01000007.1"/>
</dbReference>
<evidence type="ECO:0000313" key="11">
    <source>
        <dbReference type="Proteomes" id="UP000231586"/>
    </source>
</evidence>
<keyword evidence="11" id="KW-1185">Reference proteome</keyword>
<feature type="transmembrane region" description="Helical" evidence="7">
    <location>
        <begin position="224"/>
        <end position="249"/>
    </location>
</feature>
<reference evidence="10 11" key="1">
    <citation type="submission" date="2017-11" db="EMBL/GenBank/DDBJ databases">
        <title>Genomic Encyclopedia of Archaeal and Bacterial Type Strains, Phase II (KMG-II): From Individual Species to Whole Genera.</title>
        <authorList>
            <person name="Goeker M."/>
        </authorList>
    </citation>
    <scope>NUCLEOTIDE SEQUENCE [LARGE SCALE GENOMIC DNA]</scope>
    <source>
        <strain evidence="10 11">DSM 22413</strain>
    </source>
</reference>
<dbReference type="Gene3D" id="1.10.3720.10">
    <property type="entry name" value="MetI-like"/>
    <property type="match status" value="1"/>
</dbReference>
<dbReference type="AlphaFoldDB" id="A0A2M8WSJ6"/>
<evidence type="ECO:0000256" key="8">
    <source>
        <dbReference type="SAM" id="MobiDB-lite"/>
    </source>
</evidence>
<keyword evidence="2 7" id="KW-0813">Transport</keyword>
<feature type="transmembrane region" description="Helical" evidence="7">
    <location>
        <begin position="48"/>
        <end position="68"/>
    </location>
</feature>
<dbReference type="InterPro" id="IPR025966">
    <property type="entry name" value="OppC_N"/>
</dbReference>
<dbReference type="PANTHER" id="PTHR43386:SF1">
    <property type="entry name" value="D,D-DIPEPTIDE TRANSPORT SYSTEM PERMEASE PROTEIN DDPC-RELATED"/>
    <property type="match status" value="1"/>
</dbReference>
<accession>A0A2M8WSJ6</accession>
<dbReference type="InterPro" id="IPR035906">
    <property type="entry name" value="MetI-like_sf"/>
</dbReference>
<dbReference type="Pfam" id="PF12911">
    <property type="entry name" value="OppC_N"/>
    <property type="match status" value="1"/>
</dbReference>
<dbReference type="GO" id="GO:0071916">
    <property type="term" value="F:dipeptide transmembrane transporter activity"/>
    <property type="evidence" value="ECO:0007669"/>
    <property type="project" value="TreeGrafter"/>
</dbReference>
<feature type="transmembrane region" description="Helical" evidence="7">
    <location>
        <begin position="277"/>
        <end position="301"/>
    </location>
</feature>
<name>A0A2M8WSJ6_9MICO</name>
<dbReference type="EMBL" id="PGTZ01000007">
    <property type="protein sequence ID" value="PJI93900.1"/>
    <property type="molecule type" value="Genomic_DNA"/>
</dbReference>
<keyword evidence="6 7" id="KW-0472">Membrane</keyword>
<evidence type="ECO:0000256" key="6">
    <source>
        <dbReference type="ARBA" id="ARBA00023136"/>
    </source>
</evidence>
<feature type="region of interest" description="Disordered" evidence="8">
    <location>
        <begin position="11"/>
        <end position="33"/>
    </location>
</feature>
<keyword evidence="3" id="KW-1003">Cell membrane</keyword>
<feature type="transmembrane region" description="Helical" evidence="7">
    <location>
        <begin position="108"/>
        <end position="134"/>
    </location>
</feature>
<evidence type="ECO:0000256" key="7">
    <source>
        <dbReference type="RuleBase" id="RU363032"/>
    </source>
</evidence>
<sequence length="379" mass="40035">MSNLPIDPAAAAPLGDEQLPVPEVTEGSPSGKAPHRKKFVFVRNAKSITGLTILVVFLVLAVIGPWIAPHDPNETTLDLLAGPSGAHWLGTDHLGRDVFSQLLVGTRAVMIVGLVTGIGATLLAVLVGVTAGFLGGVTDEILSALANIFLVLPALPLIIIIATQIEGINSLDIAIVLALTGWAWGARVLRAQTLSLRGRDFIEAARATGESTGRIVWFETLPNLTAIIASSFVSTVTFAVLSQTTLAFIGVTPLDDWSWGTVLYWAQSNQALSRGAWWWFVPAGLLVAILGMALTLVNFGIDEFVNPRLRLAGMSARQMRRSGIRPRIGFTARVRDLPRTYDHPTPVARAATTSGSTTGSGGPSTPGTSGAATVKETVR</sequence>
<dbReference type="Proteomes" id="UP000231586">
    <property type="component" value="Unassembled WGS sequence"/>
</dbReference>
<feature type="region of interest" description="Disordered" evidence="8">
    <location>
        <begin position="339"/>
        <end position="379"/>
    </location>
</feature>
<feature type="domain" description="ABC transmembrane type-1" evidence="9">
    <location>
        <begin position="110"/>
        <end position="298"/>
    </location>
</feature>
<evidence type="ECO:0000313" key="10">
    <source>
        <dbReference type="EMBL" id="PJI93900.1"/>
    </source>
</evidence>
<dbReference type="GO" id="GO:0005886">
    <property type="term" value="C:plasma membrane"/>
    <property type="evidence" value="ECO:0007669"/>
    <property type="project" value="UniProtKB-SubCell"/>
</dbReference>
<evidence type="ECO:0000256" key="5">
    <source>
        <dbReference type="ARBA" id="ARBA00022989"/>
    </source>
</evidence>
<evidence type="ECO:0000256" key="2">
    <source>
        <dbReference type="ARBA" id="ARBA00022448"/>
    </source>
</evidence>
<comment type="similarity">
    <text evidence="7">Belongs to the binding-protein-dependent transport system permease family.</text>
</comment>
<dbReference type="OrthoDB" id="6637947at2"/>
<dbReference type="InterPro" id="IPR000515">
    <property type="entry name" value="MetI-like"/>
</dbReference>
<dbReference type="InterPro" id="IPR050366">
    <property type="entry name" value="BP-dependent_transpt_permease"/>
</dbReference>
<proteinExistence type="inferred from homology"/>
<feature type="transmembrane region" description="Helical" evidence="7">
    <location>
        <begin position="168"/>
        <end position="189"/>
    </location>
</feature>
<evidence type="ECO:0000256" key="1">
    <source>
        <dbReference type="ARBA" id="ARBA00004651"/>
    </source>
</evidence>